<evidence type="ECO:0000313" key="1">
    <source>
        <dbReference type="EMBL" id="MCH83446.1"/>
    </source>
</evidence>
<dbReference type="Proteomes" id="UP000265520">
    <property type="component" value="Unassembled WGS sequence"/>
</dbReference>
<accession>A0A392M7P9</accession>
<evidence type="ECO:0000313" key="2">
    <source>
        <dbReference type="Proteomes" id="UP000265520"/>
    </source>
</evidence>
<gene>
    <name evidence="1" type="ORF">A2U01_0004267</name>
</gene>
<dbReference type="AlphaFoldDB" id="A0A392M7P9"/>
<reference evidence="1 2" key="1">
    <citation type="journal article" date="2018" name="Front. Plant Sci.">
        <title>Red Clover (Trifolium pratense) and Zigzag Clover (T. medium) - A Picture of Genomic Similarities and Differences.</title>
        <authorList>
            <person name="Dluhosova J."/>
            <person name="Istvanek J."/>
            <person name="Nedelnik J."/>
            <person name="Repkova J."/>
        </authorList>
    </citation>
    <scope>NUCLEOTIDE SEQUENCE [LARGE SCALE GENOMIC DNA]</scope>
    <source>
        <strain evidence="2">cv. 10/8</strain>
        <tissue evidence="1">Leaf</tissue>
    </source>
</reference>
<sequence>MYSKFKEAVVVDRSSSEVKSLPSEEEAIILGSCLHLKSLTSEEEKEQEKVM</sequence>
<protein>
    <submittedName>
        <fullName evidence="1">Uncharacterized protein</fullName>
    </submittedName>
</protein>
<proteinExistence type="predicted"/>
<organism evidence="1 2">
    <name type="scientific">Trifolium medium</name>
    <dbReference type="NCBI Taxonomy" id="97028"/>
    <lineage>
        <taxon>Eukaryota</taxon>
        <taxon>Viridiplantae</taxon>
        <taxon>Streptophyta</taxon>
        <taxon>Embryophyta</taxon>
        <taxon>Tracheophyta</taxon>
        <taxon>Spermatophyta</taxon>
        <taxon>Magnoliopsida</taxon>
        <taxon>eudicotyledons</taxon>
        <taxon>Gunneridae</taxon>
        <taxon>Pentapetalae</taxon>
        <taxon>rosids</taxon>
        <taxon>fabids</taxon>
        <taxon>Fabales</taxon>
        <taxon>Fabaceae</taxon>
        <taxon>Papilionoideae</taxon>
        <taxon>50 kb inversion clade</taxon>
        <taxon>NPAAA clade</taxon>
        <taxon>Hologalegina</taxon>
        <taxon>IRL clade</taxon>
        <taxon>Trifolieae</taxon>
        <taxon>Trifolium</taxon>
    </lineage>
</organism>
<comment type="caution">
    <text evidence="1">The sequence shown here is derived from an EMBL/GenBank/DDBJ whole genome shotgun (WGS) entry which is preliminary data.</text>
</comment>
<name>A0A392M7P9_9FABA</name>
<dbReference type="EMBL" id="LXQA010005204">
    <property type="protein sequence ID" value="MCH83446.1"/>
    <property type="molecule type" value="Genomic_DNA"/>
</dbReference>
<keyword evidence="2" id="KW-1185">Reference proteome</keyword>